<evidence type="ECO:0000313" key="1">
    <source>
        <dbReference type="EMBL" id="ATN92784.1"/>
    </source>
</evidence>
<name>A0A2R2YAJ5_9CAUD</name>
<keyword evidence="2" id="KW-1185">Reference proteome</keyword>
<organism evidence="1 2">
    <name type="scientific">Pseudomonas phage PPSC2</name>
    <dbReference type="NCBI Taxonomy" id="2041350"/>
    <lineage>
        <taxon>Viruses</taxon>
        <taxon>Duplodnaviria</taxon>
        <taxon>Heunggongvirae</taxon>
        <taxon>Uroviricota</taxon>
        <taxon>Caudoviricetes</taxon>
        <taxon>Vandenendeviridae</taxon>
        <taxon>Gorskivirinae</taxon>
        <taxon>Shenlongvirus</taxon>
        <taxon>Shenlongvirus PPSC2</taxon>
    </lineage>
</organism>
<sequence length="308" mass="34186">MAEQKDRIFSLKIGDYKSGNGLLIENPMRNGDGTSSNNPWKITFDVSKSADNKRNNGNSTTIEIYNLSDDQIKLLESDYLELEFSVGYKSIGLHVLSIGNVTEFSTVKSGDDYVTQLRIGEGYTALNHETLASVVSPGKKVSDVLEEIRAQMPGVARGAYTGTNLNNPIVFGWRLKGSPREMLMKLCEANNLEYNLTAGVLNVSEENGLLSKDRTLAPVISPTTGLIDLPFHTTDTGRKPKKDKRRRRGVQFKALLNTDVVPGKIVKLESKWITGYYRVNTARFSGDTRGNEWYVECFCSEIAAEELA</sequence>
<gene>
    <name evidence="1" type="ORF">PPSC2_21</name>
</gene>
<evidence type="ECO:0000313" key="2">
    <source>
        <dbReference type="Proteomes" id="UP000244827"/>
    </source>
</evidence>
<proteinExistence type="predicted"/>
<accession>A0A2R2YAJ5</accession>
<reference evidence="1 2" key="1">
    <citation type="journal article" date="2018" name="Arch. Virol.">
        <title>Genomic characterization and phylogenetic analysis of the novel Pseudomonas phage PPSC2.</title>
        <authorList>
            <person name="Wu X."/>
            <person name="Wu Y."/>
            <person name="Tang Y."/>
            <person name="Gan B."/>
        </authorList>
    </citation>
    <scope>NUCLEOTIDE SEQUENCE [LARGE SCALE GENOMIC DNA]</scope>
</reference>
<dbReference type="Proteomes" id="UP000244827">
    <property type="component" value="Segment"/>
</dbReference>
<dbReference type="EMBL" id="MF893340">
    <property type="protein sequence ID" value="ATN92784.1"/>
    <property type="molecule type" value="Genomic_DNA"/>
</dbReference>
<protein>
    <submittedName>
        <fullName evidence="1">Uncharacterized protein</fullName>
    </submittedName>
</protein>